<dbReference type="STRING" id="518766.Rmar_2180"/>
<proteinExistence type="inferred from homology"/>
<evidence type="ECO:0000313" key="3">
    <source>
        <dbReference type="EMBL" id="ACY49059.1"/>
    </source>
</evidence>
<dbReference type="KEGG" id="rmr:Rmar_2180"/>
<comment type="similarity">
    <text evidence="1">Belongs to the CinA family.</text>
</comment>
<dbReference type="NCBIfam" id="TIGR00199">
    <property type="entry name" value="PncC_domain"/>
    <property type="match status" value="1"/>
</dbReference>
<organism evidence="3 4">
    <name type="scientific">Rhodothermus marinus (strain ATCC 43812 / DSM 4252 / R-10)</name>
    <name type="common">Rhodothermus obamensis</name>
    <dbReference type="NCBI Taxonomy" id="518766"/>
    <lineage>
        <taxon>Bacteria</taxon>
        <taxon>Pseudomonadati</taxon>
        <taxon>Rhodothermota</taxon>
        <taxon>Rhodothermia</taxon>
        <taxon>Rhodothermales</taxon>
        <taxon>Rhodothermaceae</taxon>
        <taxon>Rhodothermus</taxon>
    </lineage>
</organism>
<dbReference type="HAMAP" id="MF_00226_B">
    <property type="entry name" value="CinA_B"/>
    <property type="match status" value="1"/>
</dbReference>
<dbReference type="Proteomes" id="UP000002221">
    <property type="component" value="Chromosome"/>
</dbReference>
<dbReference type="InterPro" id="IPR001453">
    <property type="entry name" value="MoaB/Mog_dom"/>
</dbReference>
<dbReference type="Pfam" id="PF02464">
    <property type="entry name" value="CinA"/>
    <property type="match status" value="1"/>
</dbReference>
<dbReference type="EMBL" id="CP001807">
    <property type="protein sequence ID" value="ACY49059.1"/>
    <property type="molecule type" value="Genomic_DNA"/>
</dbReference>
<reference evidence="3 4" key="1">
    <citation type="journal article" date="2009" name="Stand. Genomic Sci.">
        <title>Complete genome sequence of Rhodothermus marinus type strain (R-10).</title>
        <authorList>
            <person name="Nolan M."/>
            <person name="Tindall B.J."/>
            <person name="Pomrenke H."/>
            <person name="Lapidus A."/>
            <person name="Copeland A."/>
            <person name="Glavina Del Rio T."/>
            <person name="Lucas S."/>
            <person name="Chen F."/>
            <person name="Tice H."/>
            <person name="Cheng J.F."/>
            <person name="Saunders E."/>
            <person name="Han C."/>
            <person name="Bruce D."/>
            <person name="Goodwin L."/>
            <person name="Chain P."/>
            <person name="Pitluck S."/>
            <person name="Ovchinikova G."/>
            <person name="Pati A."/>
            <person name="Ivanova N."/>
            <person name="Mavromatis K."/>
            <person name="Chen A."/>
            <person name="Palaniappan K."/>
            <person name="Land M."/>
            <person name="Hauser L."/>
            <person name="Chang Y.J."/>
            <person name="Jeffries C.D."/>
            <person name="Brettin T."/>
            <person name="Goker M."/>
            <person name="Bristow J."/>
            <person name="Eisen J.A."/>
            <person name="Markowitz V."/>
            <person name="Hugenholtz P."/>
            <person name="Kyrpides N.C."/>
            <person name="Klenk H.P."/>
            <person name="Detter J.C."/>
        </authorList>
    </citation>
    <scope>NUCLEOTIDE SEQUENCE [LARGE SCALE GENOMIC DNA]</scope>
    <source>
        <strain evidence="4">ATCC 43812 / DSM 4252 / R-10</strain>
    </source>
</reference>
<dbReference type="Gene3D" id="3.90.950.20">
    <property type="entry name" value="CinA-like"/>
    <property type="match status" value="1"/>
</dbReference>
<dbReference type="Pfam" id="PF00994">
    <property type="entry name" value="MoCF_biosynth"/>
    <property type="match status" value="1"/>
</dbReference>
<dbReference type="PIRSF" id="PIRSF006728">
    <property type="entry name" value="CinA"/>
    <property type="match status" value="1"/>
</dbReference>
<protein>
    <recommendedName>
        <fullName evidence="1">CinA-like protein</fullName>
    </recommendedName>
</protein>
<dbReference type="InterPro" id="IPR050101">
    <property type="entry name" value="CinA"/>
</dbReference>
<evidence type="ECO:0000313" key="4">
    <source>
        <dbReference type="Proteomes" id="UP000002221"/>
    </source>
</evidence>
<dbReference type="CDD" id="cd00885">
    <property type="entry name" value="cinA"/>
    <property type="match status" value="1"/>
</dbReference>
<dbReference type="Gene3D" id="3.30.70.2860">
    <property type="match status" value="1"/>
</dbReference>
<dbReference type="InterPro" id="IPR041424">
    <property type="entry name" value="CinA_KH"/>
</dbReference>
<dbReference type="InterPro" id="IPR008136">
    <property type="entry name" value="CinA_C"/>
</dbReference>
<dbReference type="InterPro" id="IPR036425">
    <property type="entry name" value="MoaB/Mog-like_dom_sf"/>
</dbReference>
<dbReference type="Pfam" id="PF18146">
    <property type="entry name" value="CinA_KH"/>
    <property type="match status" value="1"/>
</dbReference>
<dbReference type="OrthoDB" id="9801454at2"/>
<dbReference type="AlphaFoldDB" id="D0MDR5"/>
<evidence type="ECO:0000256" key="1">
    <source>
        <dbReference type="HAMAP-Rule" id="MF_00226"/>
    </source>
</evidence>
<dbReference type="Gene3D" id="3.40.980.10">
    <property type="entry name" value="MoaB/Mog-like domain"/>
    <property type="match status" value="1"/>
</dbReference>
<dbReference type="InterPro" id="IPR008135">
    <property type="entry name" value="Competence-induced_CinA"/>
</dbReference>
<dbReference type="SUPFAM" id="SSF53218">
    <property type="entry name" value="Molybdenum cofactor biosynthesis proteins"/>
    <property type="match status" value="1"/>
</dbReference>
<dbReference type="HOGENOM" id="CLU_030805_9_2_10"/>
<dbReference type="eggNOG" id="COG1058">
    <property type="taxonomic scope" value="Bacteria"/>
</dbReference>
<name>D0MDR5_RHOM4</name>
<dbReference type="SMART" id="SM00852">
    <property type="entry name" value="MoCF_biosynth"/>
    <property type="match status" value="1"/>
</dbReference>
<dbReference type="eggNOG" id="COG1546">
    <property type="taxonomic scope" value="Bacteria"/>
</dbReference>
<sequence>MKAVLLTIGDELLAGTTVNTNAAWLGAELTGRGITVVRIEAVGDDPEAICRALRRARAEAEVVIVCGGLGPTHDDRTREALADCLGRPLQLRPELLAQIEAHFRRRGRAMPERNRVQALVPEGFEPIPNPVGTAPGLWLEDEAGIVAVLPGVPHELQTLMREVVLPRLAQRPGRPAILHRMLITTGIGESDLQQRLAGVESLLDEHTRLAYLPGPYGVRLRLTVEAPTAEAARERLAALESFILERIGERFVGFDEETLEVVVGRLLRELGATVAVAESCTGGHLADCITSVSGASTYFRGGVVAYDNAVKVEVLGVDSEVLAREGAVSEIVAIQMAQGVRERLGAQVALSTTGIAGPTGGTPDKPVGTVWIGLADAHSAFARCYYLPDERRRFKQRATAAALDLLRLHLLQQKVTKTASQYG</sequence>
<gene>
    <name evidence="3" type="ordered locus">Rmar_2180</name>
</gene>
<dbReference type="NCBIfam" id="TIGR00200">
    <property type="entry name" value="cinA_nterm"/>
    <property type="match status" value="1"/>
</dbReference>
<dbReference type="SUPFAM" id="SSF142433">
    <property type="entry name" value="CinA-like"/>
    <property type="match status" value="1"/>
</dbReference>
<dbReference type="InterPro" id="IPR036653">
    <property type="entry name" value="CinA-like_C"/>
</dbReference>
<dbReference type="PANTHER" id="PTHR13939">
    <property type="entry name" value="NICOTINAMIDE-NUCLEOTIDE AMIDOHYDROLASE PNCC"/>
    <property type="match status" value="1"/>
</dbReference>
<accession>D0MDR5</accession>
<dbReference type="RefSeq" id="WP_012844669.1">
    <property type="nucleotide sequence ID" value="NC_013501.1"/>
</dbReference>
<dbReference type="NCBIfam" id="NF001813">
    <property type="entry name" value="PRK00549.1"/>
    <property type="match status" value="1"/>
</dbReference>
<feature type="domain" description="MoaB/Mog" evidence="2">
    <location>
        <begin position="4"/>
        <end position="171"/>
    </location>
</feature>
<dbReference type="PANTHER" id="PTHR13939:SF0">
    <property type="entry name" value="NMN AMIDOHYDROLASE-LIKE PROTEIN YFAY"/>
    <property type="match status" value="1"/>
</dbReference>
<keyword evidence="4" id="KW-1185">Reference proteome</keyword>
<evidence type="ECO:0000259" key="2">
    <source>
        <dbReference type="SMART" id="SM00852"/>
    </source>
</evidence>